<dbReference type="PROSITE" id="PS51257">
    <property type="entry name" value="PROKAR_LIPOPROTEIN"/>
    <property type="match status" value="1"/>
</dbReference>
<protein>
    <submittedName>
        <fullName evidence="2">Putative secreted protein</fullName>
    </submittedName>
</protein>
<accession>A0A098BXG5</accession>
<evidence type="ECO:0000313" key="2">
    <source>
        <dbReference type="EMBL" id="CEA15340.1"/>
    </source>
</evidence>
<feature type="chain" id="PRO_5001939014" evidence="1">
    <location>
        <begin position="26"/>
        <end position="142"/>
    </location>
</feature>
<keyword evidence="3" id="KW-1185">Reference proteome</keyword>
<evidence type="ECO:0000313" key="3">
    <source>
        <dbReference type="Proteomes" id="UP000032417"/>
    </source>
</evidence>
<feature type="signal peptide" evidence="1">
    <location>
        <begin position="1"/>
        <end position="25"/>
    </location>
</feature>
<dbReference type="AlphaFoldDB" id="A0A098BXG5"/>
<dbReference type="Proteomes" id="UP000032417">
    <property type="component" value="Chromosome 1"/>
</dbReference>
<proteinExistence type="predicted"/>
<dbReference type="EMBL" id="LN515532">
    <property type="protein sequence ID" value="CEA15340.1"/>
    <property type="molecule type" value="Genomic_DNA"/>
</dbReference>
<dbReference type="KEGG" id="pbt:ING2E5B_0573"/>
<sequence>MKTKKNALYVLFALILTGLISCNHGFDDCTNTIYIKNNSAKSIYAVSTLKKDFFNFNPTNENYKDDFMIEPGETIKVKIGIKLQCWEQTLEQTGGYVYIYVYDAEYLENPDVRWEDAQKNHIKLYTLNVNDLRDMKWEVKYP</sequence>
<reference evidence="2 3" key="1">
    <citation type="submission" date="2014-08" db="EMBL/GenBank/DDBJ databases">
        <authorList>
            <person name="Wibberg D."/>
        </authorList>
    </citation>
    <scope>NUCLEOTIDE SEQUENCE [LARGE SCALE GENOMIC DNA]</scope>
    <source>
        <strain evidence="3">ING2-E5B</strain>
    </source>
</reference>
<gene>
    <name evidence="2" type="ORF">ING2E5B_0573</name>
</gene>
<keyword evidence="1" id="KW-0732">Signal</keyword>
<name>A0A098BXG5_9BACT</name>
<evidence type="ECO:0000256" key="1">
    <source>
        <dbReference type="SAM" id="SignalP"/>
    </source>
</evidence>
<organism evidence="2 3">
    <name type="scientific">Fermentimonas caenicola</name>
    <dbReference type="NCBI Taxonomy" id="1562970"/>
    <lineage>
        <taxon>Bacteria</taxon>
        <taxon>Pseudomonadati</taxon>
        <taxon>Bacteroidota</taxon>
        <taxon>Bacteroidia</taxon>
        <taxon>Bacteroidales</taxon>
        <taxon>Dysgonomonadaceae</taxon>
        <taxon>Fermentimonas</taxon>
    </lineage>
</organism>
<dbReference type="HOGENOM" id="CLU_1814058_0_0_10"/>
<dbReference type="OrthoDB" id="1097437at2"/>